<dbReference type="InterPro" id="IPR050708">
    <property type="entry name" value="T6SS_VgrG/RHS"/>
</dbReference>
<name>A0A1V4SMK9_RUMHU</name>
<dbReference type="AlphaFoldDB" id="A0A1V4SMK9"/>
<dbReference type="EMBL" id="MZGX01000009">
    <property type="protein sequence ID" value="OPX44461.1"/>
    <property type="molecule type" value="Genomic_DNA"/>
</dbReference>
<dbReference type="STRING" id="48256.CLHUN_17600"/>
<reference evidence="1 2" key="1">
    <citation type="submission" date="2017-03" db="EMBL/GenBank/DDBJ databases">
        <title>Genome sequence of Clostridium hungatei DSM 14427.</title>
        <authorList>
            <person name="Poehlein A."/>
            <person name="Daniel R."/>
        </authorList>
    </citation>
    <scope>NUCLEOTIDE SEQUENCE [LARGE SCALE GENOMIC DNA]</scope>
    <source>
        <strain evidence="1 2">DSM 14427</strain>
    </source>
</reference>
<dbReference type="EC" id="3.1.-.-" evidence="1"/>
<organism evidence="1 2">
    <name type="scientific">Ruminiclostridium hungatei</name>
    <name type="common">Clostridium hungatei</name>
    <dbReference type="NCBI Taxonomy" id="48256"/>
    <lineage>
        <taxon>Bacteria</taxon>
        <taxon>Bacillati</taxon>
        <taxon>Bacillota</taxon>
        <taxon>Clostridia</taxon>
        <taxon>Eubacteriales</taxon>
        <taxon>Oscillospiraceae</taxon>
        <taxon>Ruminiclostridium</taxon>
    </lineage>
</organism>
<comment type="caution">
    <text evidence="1">The sequence shown here is derived from an EMBL/GenBank/DDBJ whole genome shotgun (WGS) entry which is preliminary data.</text>
</comment>
<dbReference type="InterPro" id="IPR031325">
    <property type="entry name" value="RHS_repeat"/>
</dbReference>
<dbReference type="InterPro" id="IPR006530">
    <property type="entry name" value="YD"/>
</dbReference>
<dbReference type="Gene3D" id="2.180.10.10">
    <property type="entry name" value="RHS repeat-associated core"/>
    <property type="match status" value="2"/>
</dbReference>
<protein>
    <submittedName>
        <fullName evidence="1">tRNA(Glu)-specific nuclease WapA</fullName>
        <ecNumber evidence="1">3.1.-.-</ecNumber>
    </submittedName>
</protein>
<accession>A0A1V4SMK9</accession>
<dbReference type="NCBIfam" id="TIGR01643">
    <property type="entry name" value="YD_repeat_2x"/>
    <property type="match status" value="2"/>
</dbReference>
<sequence length="430" mass="47887">MSSYTYSYYLDGNQASKTDNTGKVTAYKYDGLGRLTSEAPTGEPAISYTYDDSGNRKTMTAAGKSVTTYAYDLSNRLQTETKDENSVLKTTKYTYDNNGNTIYKSTETISPSVQGQSTGVDLSTPGAAKDNTDITINEYDGFNQLIKTSTGDITAEYAYDGNGLRTSKNINGTVTNHIWDGSQIILETNGAGEVTNKYVRGINLIYSEDGTGANGRFFLYNGHGDVVQLTDASGSSVKSYDYDAFGNEKKPDANDTNVFRYCGEYFDKETGTIYLRARYYDPMIGRFVTEDSYWGKDSDLLSLNLYTYCYSDPINRFDPSGHVTFKIGNPTAPVQDFDEDFKYDPNVKATWKDHLSWAKWEVMLAGAQIIKNMPDAVSAYQHYKDATGTTMNIDYEKAYKQDSVIKASIDSLFSIAMKQAVSEKIRGEYK</sequence>
<evidence type="ECO:0000313" key="1">
    <source>
        <dbReference type="EMBL" id="OPX44461.1"/>
    </source>
</evidence>
<keyword evidence="1" id="KW-0378">Hydrolase</keyword>
<dbReference type="GO" id="GO:0016787">
    <property type="term" value="F:hydrolase activity"/>
    <property type="evidence" value="ECO:0007669"/>
    <property type="project" value="UniProtKB-KW"/>
</dbReference>
<dbReference type="InterPro" id="IPR022385">
    <property type="entry name" value="Rhs_assc_core"/>
</dbReference>
<dbReference type="PANTHER" id="PTHR32305">
    <property type="match status" value="1"/>
</dbReference>
<gene>
    <name evidence="1" type="primary">wapA_3</name>
    <name evidence="1" type="ORF">CLHUN_17600</name>
</gene>
<dbReference type="Proteomes" id="UP000191554">
    <property type="component" value="Unassembled WGS sequence"/>
</dbReference>
<evidence type="ECO:0000313" key="2">
    <source>
        <dbReference type="Proteomes" id="UP000191554"/>
    </source>
</evidence>
<dbReference type="NCBIfam" id="TIGR03696">
    <property type="entry name" value="Rhs_assc_core"/>
    <property type="match status" value="1"/>
</dbReference>
<keyword evidence="2" id="KW-1185">Reference proteome</keyword>
<proteinExistence type="predicted"/>
<dbReference type="Pfam" id="PF05593">
    <property type="entry name" value="RHS_repeat"/>
    <property type="match status" value="3"/>
</dbReference>
<dbReference type="PANTHER" id="PTHR32305:SF15">
    <property type="entry name" value="PROTEIN RHSA-RELATED"/>
    <property type="match status" value="1"/>
</dbReference>